<accession>A0A2C5XT63</accession>
<dbReference type="EMBL" id="NJET01000361">
    <property type="protein sequence ID" value="PHH58636.1"/>
    <property type="molecule type" value="Genomic_DNA"/>
</dbReference>
<dbReference type="Proteomes" id="UP000226192">
    <property type="component" value="Unassembled WGS sequence"/>
</dbReference>
<name>A0A2C5XT63_9HYPO</name>
<dbReference type="OrthoDB" id="4179406at2759"/>
<evidence type="ECO:0000313" key="2">
    <source>
        <dbReference type="Proteomes" id="UP000226192"/>
    </source>
</evidence>
<gene>
    <name evidence="1" type="ORF">CDD81_5017</name>
</gene>
<evidence type="ECO:0000313" key="1">
    <source>
        <dbReference type="EMBL" id="PHH58636.1"/>
    </source>
</evidence>
<keyword evidence="2" id="KW-1185">Reference proteome</keyword>
<proteinExistence type="predicted"/>
<dbReference type="STRING" id="1399860.A0A2C5XT63"/>
<dbReference type="AlphaFoldDB" id="A0A2C5XT63"/>
<comment type="caution">
    <text evidence="1">The sequence shown here is derived from an EMBL/GenBank/DDBJ whole genome shotgun (WGS) entry which is preliminary data.</text>
</comment>
<sequence>MVQNTATRSLASLMSPMCRIPGAATLLPFCALTADERHASPRIPPTVEFDDLMKVQAKFEKVLEKNAHGVSLPIEMKRSETAVRDLRTLVSYSSIPARHELIVEFNGYVEAARRAAIDLQRFNTHVGGTVDVVISINRWTSRYIDSLAPATGDLERPRSFLSSCVLALMAPLLPLLKAPGSSFSEQALADQYIEHTSRVSDSIAKLITEAQALLRLLDLAEVHLNLIFDITARSTDSVKSRRNEILTSLWTLVGANSARLHNLDQQLSLLGQVDSQRTSAIHQVSNLLLELEAIQTNLSILRDRVAKPELVSAALHSSTRIPLSVHIDTIDRGIEKLQAARSRIRATEDDRVREAVNRVNALPATTGRMLDAR</sequence>
<protein>
    <submittedName>
        <fullName evidence="1">Uncharacterized protein</fullName>
    </submittedName>
</protein>
<reference evidence="1 2" key="1">
    <citation type="submission" date="2017-06" db="EMBL/GenBank/DDBJ databases">
        <title>Ant-infecting Ophiocordyceps genomes reveal a high diversity of potential behavioral manipulation genes and a possible major role for enterotoxins.</title>
        <authorList>
            <person name="De Bekker C."/>
            <person name="Evans H.C."/>
            <person name="Brachmann A."/>
            <person name="Hughes D.P."/>
        </authorList>
    </citation>
    <scope>NUCLEOTIDE SEQUENCE [LARGE SCALE GENOMIC DNA]</scope>
    <source>
        <strain evidence="1 2">Map64</strain>
    </source>
</reference>
<organism evidence="1 2">
    <name type="scientific">Ophiocordyceps australis</name>
    <dbReference type="NCBI Taxonomy" id="1399860"/>
    <lineage>
        <taxon>Eukaryota</taxon>
        <taxon>Fungi</taxon>
        <taxon>Dikarya</taxon>
        <taxon>Ascomycota</taxon>
        <taxon>Pezizomycotina</taxon>
        <taxon>Sordariomycetes</taxon>
        <taxon>Hypocreomycetidae</taxon>
        <taxon>Hypocreales</taxon>
        <taxon>Ophiocordycipitaceae</taxon>
        <taxon>Ophiocordyceps</taxon>
    </lineage>
</organism>